<dbReference type="EMBL" id="BAAAOS010000054">
    <property type="protein sequence ID" value="GAA1604191.1"/>
    <property type="molecule type" value="Genomic_DNA"/>
</dbReference>
<name>A0ABN2EEA7_9ACTN</name>
<sequence length="102" mass="11002">MTSIGTFEFSAPLWQHPGADGWHFVTVPAEISDDIAELTADLRHGFGSVRVTVTVGSTSWQTSVFPESKSGSYVLPMKKAVRTAEHLEAGDDVQALVELADL</sequence>
<organism evidence="1 2">
    <name type="scientific">Kribbella sancticallisti</name>
    <dbReference type="NCBI Taxonomy" id="460087"/>
    <lineage>
        <taxon>Bacteria</taxon>
        <taxon>Bacillati</taxon>
        <taxon>Actinomycetota</taxon>
        <taxon>Actinomycetes</taxon>
        <taxon>Propionibacteriales</taxon>
        <taxon>Kribbellaceae</taxon>
        <taxon>Kribbella</taxon>
    </lineage>
</organism>
<dbReference type="Proteomes" id="UP001500393">
    <property type="component" value="Unassembled WGS sequence"/>
</dbReference>
<dbReference type="InterPro" id="IPR015018">
    <property type="entry name" value="DUF1905"/>
</dbReference>
<dbReference type="Gene3D" id="2.40.30.100">
    <property type="entry name" value="AF2212/PG0164-like"/>
    <property type="match status" value="1"/>
</dbReference>
<keyword evidence="2" id="KW-1185">Reference proteome</keyword>
<evidence type="ECO:0000313" key="1">
    <source>
        <dbReference type="EMBL" id="GAA1604191.1"/>
    </source>
</evidence>
<dbReference type="InterPro" id="IPR037079">
    <property type="entry name" value="AF2212/PG0164-like_sf"/>
</dbReference>
<proteinExistence type="predicted"/>
<comment type="caution">
    <text evidence="1">The sequence shown here is derived from an EMBL/GenBank/DDBJ whole genome shotgun (WGS) entry which is preliminary data.</text>
</comment>
<dbReference type="Pfam" id="PF08922">
    <property type="entry name" value="DUF1905"/>
    <property type="match status" value="1"/>
</dbReference>
<dbReference type="RefSeq" id="WP_344220837.1">
    <property type="nucleotide sequence ID" value="NZ_BAAAOS010000054.1"/>
</dbReference>
<gene>
    <name evidence="1" type="ORF">GCM10009789_67720</name>
</gene>
<accession>A0ABN2EEA7</accession>
<evidence type="ECO:0000313" key="2">
    <source>
        <dbReference type="Proteomes" id="UP001500393"/>
    </source>
</evidence>
<dbReference type="SUPFAM" id="SSF141694">
    <property type="entry name" value="AF2212/PG0164-like"/>
    <property type="match status" value="1"/>
</dbReference>
<reference evidence="1 2" key="1">
    <citation type="journal article" date="2019" name="Int. J. Syst. Evol. Microbiol.">
        <title>The Global Catalogue of Microorganisms (GCM) 10K type strain sequencing project: providing services to taxonomists for standard genome sequencing and annotation.</title>
        <authorList>
            <consortium name="The Broad Institute Genomics Platform"/>
            <consortium name="The Broad Institute Genome Sequencing Center for Infectious Disease"/>
            <person name="Wu L."/>
            <person name="Ma J."/>
        </authorList>
    </citation>
    <scope>NUCLEOTIDE SEQUENCE [LARGE SCALE GENOMIC DNA]</scope>
    <source>
        <strain evidence="1 2">JCM 14969</strain>
    </source>
</reference>
<protein>
    <submittedName>
        <fullName evidence="1">DUF1905 domain-containing protein</fullName>
    </submittedName>
</protein>